<evidence type="ECO:0000313" key="3">
    <source>
        <dbReference type="RefSeq" id="XP_022103812.1"/>
    </source>
</evidence>
<dbReference type="PANTHER" id="PTHR15715:SF47">
    <property type="entry name" value="FHA DOMAIN-CONTAINING PROTEIN"/>
    <property type="match status" value="1"/>
</dbReference>
<dbReference type="InterPro" id="IPR051176">
    <property type="entry name" value="Cent_Immune-Sig_Mod"/>
</dbReference>
<dbReference type="SUPFAM" id="SSF49879">
    <property type="entry name" value="SMAD/FHA domain"/>
    <property type="match status" value="1"/>
</dbReference>
<evidence type="ECO:0000259" key="1">
    <source>
        <dbReference type="PROSITE" id="PS50006"/>
    </source>
</evidence>
<dbReference type="Pfam" id="PF00498">
    <property type="entry name" value="FHA"/>
    <property type="match status" value="1"/>
</dbReference>
<keyword evidence="2" id="KW-1185">Reference proteome</keyword>
<dbReference type="KEGG" id="aplc:110986334"/>
<dbReference type="AlphaFoldDB" id="A0A8B7ZFN5"/>
<name>A0A8B7ZFN5_ACAPL</name>
<dbReference type="InterPro" id="IPR000253">
    <property type="entry name" value="FHA_dom"/>
</dbReference>
<reference evidence="3" key="1">
    <citation type="submission" date="2025-08" db="UniProtKB">
        <authorList>
            <consortium name="RefSeq"/>
        </authorList>
    </citation>
    <scope>IDENTIFICATION</scope>
</reference>
<dbReference type="RefSeq" id="XP_022103812.1">
    <property type="nucleotide sequence ID" value="XM_022248120.1"/>
</dbReference>
<sequence length="134" mass="14904">MLHVFDCQITAAAMTWCLVGNTGAVHILPQSMIFVGRDNCDINIQSRSVDKRHSVINFDQYDKAFFIKDMETLNGFLSAPFTMWLPVTPPMAKGMLHFADKTTEERPLQEALFKSTARCCGLCGPKSSLSLQTG</sequence>
<feature type="domain" description="FHA" evidence="1">
    <location>
        <begin position="33"/>
        <end position="75"/>
    </location>
</feature>
<dbReference type="InterPro" id="IPR008984">
    <property type="entry name" value="SMAD_FHA_dom_sf"/>
</dbReference>
<dbReference type="Gene3D" id="2.60.200.20">
    <property type="match status" value="1"/>
</dbReference>
<gene>
    <name evidence="3" type="primary">LOC110986334</name>
</gene>
<evidence type="ECO:0000313" key="2">
    <source>
        <dbReference type="Proteomes" id="UP000694845"/>
    </source>
</evidence>
<dbReference type="OrthoDB" id="444265at2759"/>
<organism evidence="2 3">
    <name type="scientific">Acanthaster planci</name>
    <name type="common">Crown-of-thorns starfish</name>
    <dbReference type="NCBI Taxonomy" id="133434"/>
    <lineage>
        <taxon>Eukaryota</taxon>
        <taxon>Metazoa</taxon>
        <taxon>Echinodermata</taxon>
        <taxon>Eleutherozoa</taxon>
        <taxon>Asterozoa</taxon>
        <taxon>Asteroidea</taxon>
        <taxon>Valvatacea</taxon>
        <taxon>Valvatida</taxon>
        <taxon>Acanthasteridae</taxon>
        <taxon>Acanthaster</taxon>
    </lineage>
</organism>
<dbReference type="PANTHER" id="PTHR15715">
    <property type="entry name" value="CENTROSOMAL PROTEIN OF 170 KDA"/>
    <property type="match status" value="1"/>
</dbReference>
<proteinExistence type="predicted"/>
<accession>A0A8B7ZFN5</accession>
<dbReference type="GeneID" id="110986334"/>
<dbReference type="PROSITE" id="PS50006">
    <property type="entry name" value="FHA_DOMAIN"/>
    <property type="match status" value="1"/>
</dbReference>
<dbReference type="Proteomes" id="UP000694845">
    <property type="component" value="Unplaced"/>
</dbReference>
<protein>
    <submittedName>
        <fullName evidence="3">Uncharacterized protein LOC110986334</fullName>
    </submittedName>
</protein>